<feature type="compositionally biased region" description="Basic and acidic residues" evidence="2">
    <location>
        <begin position="29"/>
        <end position="39"/>
    </location>
</feature>
<comment type="caution">
    <text evidence="3">The sequence shown here is derived from an EMBL/GenBank/DDBJ whole genome shotgun (WGS) entry which is preliminary data.</text>
</comment>
<dbReference type="AlphaFoldDB" id="A0A1Y1U5N9"/>
<keyword evidence="4" id="KW-1185">Reference proteome</keyword>
<proteinExistence type="predicted"/>
<dbReference type="GeneID" id="33556019"/>
<evidence type="ECO:0000256" key="2">
    <source>
        <dbReference type="SAM" id="MobiDB-lite"/>
    </source>
</evidence>
<keyword evidence="1" id="KW-0175">Coiled coil</keyword>
<sequence length="757" mass="86926">MSDMYEDDSFVREINRLNASGQESSPVADESRVDEDASADRSSGMEVDSDRDDDRSGIRDVNHRSRSDAGRSTEGGHPRTSNSTLESMDGPLSIDDSQASDRQPEPNCRLRAFTCAHDEFLRELGWEYTARHGWHHAQLRCLTFRPKVTYFETVYVSRQEGNHFLLLPVCESCKQSNPQHVKGMTCHFSRQANSCRISVFLVGWKIGGAHIPHDPATSIDWDKEKEADLKQRASNTRSRIYRLLRTTATQRMGSRRRNEDGTLAVQASVDLAPAINLRQMAKTLYEWDIPLALRKQKQLLDTSMEMPRHGSGHFDNDVLDFGQNDSDAIGFVDFGQDPGADNFAMDYTHDPTSPSPSGRDASTPRGILQQSPPAVEDEEVSSEARSSSESSSQRPSPIPRLPPRWTSPGPDTQTLIDSLLVSRLRERETRLLEYVDALEEHPSRKAIRRLERDNDSLKRIVESQHEDRMDQDCQRIHQTNILRIMEKKLQTQEKRYEEVASSASHFKDLALSYEEKRRDEQGEAELVEYRVRELEAETKCLTRKLAARKSKIEEIEGRLADSHSLHAMVQLDCKTLSMEKDMMRTTSKSLQNDLNRAQTVSEQRLEEIGHLERVLHHRSLLVRKRDAYILELERSDIVNQKRTIEELESAMSSKEDEIVSLRSQLKRSQQEVEEERKNLGTSRRIVDEKLWRDYKGQQDLQSMLTVAYKEIHRSHKRRRQDLEDDALLAELLEKRKARHIAAEVEGFPENDENEACG</sequence>
<dbReference type="RefSeq" id="XP_021867698.1">
    <property type="nucleotide sequence ID" value="XM_022014211.1"/>
</dbReference>
<organism evidence="3 4">
    <name type="scientific">Kockovaella imperatae</name>
    <dbReference type="NCBI Taxonomy" id="4999"/>
    <lineage>
        <taxon>Eukaryota</taxon>
        <taxon>Fungi</taxon>
        <taxon>Dikarya</taxon>
        <taxon>Basidiomycota</taxon>
        <taxon>Agaricomycotina</taxon>
        <taxon>Tremellomycetes</taxon>
        <taxon>Tremellales</taxon>
        <taxon>Cuniculitremaceae</taxon>
        <taxon>Kockovaella</taxon>
    </lineage>
</organism>
<dbReference type="InParanoid" id="A0A1Y1U5N9"/>
<feature type="region of interest" description="Disordered" evidence="2">
    <location>
        <begin position="1"/>
        <end position="105"/>
    </location>
</feature>
<dbReference type="EMBL" id="NBSH01000024">
    <property type="protein sequence ID" value="ORX33351.1"/>
    <property type="molecule type" value="Genomic_DNA"/>
</dbReference>
<feature type="region of interest" description="Disordered" evidence="2">
    <location>
        <begin position="340"/>
        <end position="413"/>
    </location>
</feature>
<evidence type="ECO:0000256" key="1">
    <source>
        <dbReference type="SAM" id="Coils"/>
    </source>
</evidence>
<evidence type="ECO:0000313" key="3">
    <source>
        <dbReference type="EMBL" id="ORX33351.1"/>
    </source>
</evidence>
<accession>A0A1Y1U5N9</accession>
<feature type="coiled-coil region" evidence="1">
    <location>
        <begin position="630"/>
        <end position="678"/>
    </location>
</feature>
<evidence type="ECO:0000313" key="4">
    <source>
        <dbReference type="Proteomes" id="UP000193218"/>
    </source>
</evidence>
<feature type="compositionally biased region" description="Low complexity" evidence="2">
    <location>
        <begin position="383"/>
        <end position="395"/>
    </location>
</feature>
<name>A0A1Y1U5N9_9TREE</name>
<feature type="coiled-coil region" evidence="1">
    <location>
        <begin position="447"/>
        <end position="537"/>
    </location>
</feature>
<protein>
    <submittedName>
        <fullName evidence="3">Uncharacterized protein</fullName>
    </submittedName>
</protein>
<reference evidence="3 4" key="1">
    <citation type="submission" date="2017-03" db="EMBL/GenBank/DDBJ databases">
        <title>Widespread Adenine N6-methylation of Active Genes in Fungi.</title>
        <authorList>
            <consortium name="DOE Joint Genome Institute"/>
            <person name="Mondo S.J."/>
            <person name="Dannebaum R.O."/>
            <person name="Kuo R.C."/>
            <person name="Louie K.B."/>
            <person name="Bewick A.J."/>
            <person name="Labutti K."/>
            <person name="Haridas S."/>
            <person name="Kuo A."/>
            <person name="Salamov A."/>
            <person name="Ahrendt S.R."/>
            <person name="Lau R."/>
            <person name="Bowen B.P."/>
            <person name="Lipzen A."/>
            <person name="Sullivan W."/>
            <person name="Andreopoulos W.B."/>
            <person name="Clum A."/>
            <person name="Lindquist E."/>
            <person name="Daum C."/>
            <person name="Northen T.R."/>
            <person name="Ramamoorthy G."/>
            <person name="Schmitz R.J."/>
            <person name="Gryganskyi A."/>
            <person name="Culley D."/>
            <person name="Magnuson J."/>
            <person name="James T.Y."/>
            <person name="O'Malley M.A."/>
            <person name="Stajich J.E."/>
            <person name="Spatafora J.W."/>
            <person name="Visel A."/>
            <person name="Grigoriev I.V."/>
        </authorList>
    </citation>
    <scope>NUCLEOTIDE SEQUENCE [LARGE SCALE GENOMIC DNA]</scope>
    <source>
        <strain evidence="3 4">NRRL Y-17943</strain>
    </source>
</reference>
<feature type="compositionally biased region" description="Basic and acidic residues" evidence="2">
    <location>
        <begin position="52"/>
        <end position="77"/>
    </location>
</feature>
<dbReference type="Proteomes" id="UP000193218">
    <property type="component" value="Unassembled WGS sequence"/>
</dbReference>
<gene>
    <name evidence="3" type="ORF">BD324DRAFT_610682</name>
</gene>